<feature type="region of interest" description="Disordered" evidence="1">
    <location>
        <begin position="1"/>
        <end position="59"/>
    </location>
</feature>
<dbReference type="VEuPathDB" id="VectorBase:ASIC007818"/>
<gene>
    <name evidence="2" type="ORF">ZHAS_00007818</name>
</gene>
<sequence>MGTKARKTIAPEPTVQIGRRPSKHGSQDGPYTIAESEKQHRNDKKQKKNSALEGEAGWAGVIVRCSKGAQGKEEPWEEQ</sequence>
<proteinExistence type="predicted"/>
<dbReference type="EMBL" id="ATLV01015320">
    <property type="status" value="NOT_ANNOTATED_CDS"/>
    <property type="molecule type" value="Genomic_DNA"/>
</dbReference>
<organism evidence="2">
    <name type="scientific">Anopheles sinensis</name>
    <name type="common">Mosquito</name>
    <dbReference type="NCBI Taxonomy" id="74873"/>
    <lineage>
        <taxon>Eukaryota</taxon>
        <taxon>Metazoa</taxon>
        <taxon>Ecdysozoa</taxon>
        <taxon>Arthropoda</taxon>
        <taxon>Hexapoda</taxon>
        <taxon>Insecta</taxon>
        <taxon>Pterygota</taxon>
        <taxon>Neoptera</taxon>
        <taxon>Endopterygota</taxon>
        <taxon>Diptera</taxon>
        <taxon>Nematocera</taxon>
        <taxon>Culicoidea</taxon>
        <taxon>Culicidae</taxon>
        <taxon>Anophelinae</taxon>
        <taxon>Anopheles</taxon>
    </lineage>
</organism>
<dbReference type="EnsemblMetazoa" id="ASIC007818-RA">
    <property type="protein sequence ID" value="ASIC007818-PA"/>
    <property type="gene ID" value="ASIC007818"/>
</dbReference>
<accession>A0A084VQT4</accession>
<reference evidence="2 4" key="1">
    <citation type="journal article" date="2014" name="BMC Genomics">
        <title>Genome sequence of Anopheles sinensis provides insight into genetics basis of mosquito competence for malaria parasites.</title>
        <authorList>
            <person name="Zhou D."/>
            <person name="Zhang D."/>
            <person name="Ding G."/>
            <person name="Shi L."/>
            <person name="Hou Q."/>
            <person name="Ye Y."/>
            <person name="Xu Y."/>
            <person name="Zhou H."/>
            <person name="Xiong C."/>
            <person name="Li S."/>
            <person name="Yu J."/>
            <person name="Hong S."/>
            <person name="Yu X."/>
            <person name="Zou P."/>
            <person name="Chen C."/>
            <person name="Chang X."/>
            <person name="Wang W."/>
            <person name="Lv Y."/>
            <person name="Sun Y."/>
            <person name="Ma L."/>
            <person name="Shen B."/>
            <person name="Zhu C."/>
        </authorList>
    </citation>
    <scope>NUCLEOTIDE SEQUENCE [LARGE SCALE GENOMIC DNA]</scope>
</reference>
<evidence type="ECO:0000313" key="4">
    <source>
        <dbReference type="Proteomes" id="UP000030765"/>
    </source>
</evidence>
<protein>
    <submittedName>
        <fullName evidence="2 3">Dyak\GE18831-PA-like protein</fullName>
    </submittedName>
</protein>
<dbReference type="AlphaFoldDB" id="A0A084VQT4"/>
<reference evidence="3" key="2">
    <citation type="submission" date="2020-05" db="UniProtKB">
        <authorList>
            <consortium name="EnsemblMetazoa"/>
        </authorList>
    </citation>
    <scope>IDENTIFICATION</scope>
</reference>
<keyword evidence="4" id="KW-1185">Reference proteome</keyword>
<evidence type="ECO:0000313" key="2">
    <source>
        <dbReference type="EMBL" id="KFB40328.1"/>
    </source>
</evidence>
<dbReference type="EMBL" id="KE525006">
    <property type="protein sequence ID" value="KFB40328.1"/>
    <property type="molecule type" value="Genomic_DNA"/>
</dbReference>
<dbReference type="Proteomes" id="UP000030765">
    <property type="component" value="Unassembled WGS sequence"/>
</dbReference>
<evidence type="ECO:0000313" key="3">
    <source>
        <dbReference type="EnsemblMetazoa" id="ASIC007818-PA"/>
    </source>
</evidence>
<name>A0A084VQT4_ANOSI</name>
<evidence type="ECO:0000256" key="1">
    <source>
        <dbReference type="SAM" id="MobiDB-lite"/>
    </source>
</evidence>